<name>A0A401Q0S9_SCYTO</name>
<dbReference type="InterPro" id="IPR033906">
    <property type="entry name" value="Lipase_N"/>
</dbReference>
<dbReference type="FunFam" id="3.40.50.1820:FF:000441">
    <property type="entry name" value="Lipoprotein lipase"/>
    <property type="match status" value="1"/>
</dbReference>
<dbReference type="PRINTS" id="PR00821">
    <property type="entry name" value="TAGLIPASE"/>
</dbReference>
<accession>A0A401Q0S9</accession>
<keyword evidence="8" id="KW-0378">Hydrolase</keyword>
<dbReference type="SUPFAM" id="SSF53474">
    <property type="entry name" value="alpha/beta-Hydrolases"/>
    <property type="match status" value="1"/>
</dbReference>
<organism evidence="19 20">
    <name type="scientific">Scyliorhinus torazame</name>
    <name type="common">Cloudy catshark</name>
    <name type="synonym">Catulus torazame</name>
    <dbReference type="NCBI Taxonomy" id="75743"/>
    <lineage>
        <taxon>Eukaryota</taxon>
        <taxon>Metazoa</taxon>
        <taxon>Chordata</taxon>
        <taxon>Craniata</taxon>
        <taxon>Vertebrata</taxon>
        <taxon>Chondrichthyes</taxon>
        <taxon>Elasmobranchii</taxon>
        <taxon>Galeomorphii</taxon>
        <taxon>Galeoidea</taxon>
        <taxon>Carcharhiniformes</taxon>
        <taxon>Scyliorhinidae</taxon>
        <taxon>Scyliorhinus</taxon>
    </lineage>
</organism>
<feature type="active site" description="Nucleophile" evidence="13">
    <location>
        <position position="171"/>
    </location>
</feature>
<evidence type="ECO:0000256" key="9">
    <source>
        <dbReference type="ARBA" id="ARBA00022963"/>
    </source>
</evidence>
<dbReference type="GO" id="GO:0004465">
    <property type="term" value="F:lipoprotein lipase activity"/>
    <property type="evidence" value="ECO:0007669"/>
    <property type="project" value="InterPro"/>
</dbReference>
<proteinExistence type="inferred from homology"/>
<dbReference type="STRING" id="75743.A0A401Q0S9"/>
<comment type="subcellular location">
    <subcellularLocation>
        <location evidence="2">Secreted</location>
    </subcellularLocation>
</comment>
<keyword evidence="5" id="KW-0964">Secreted</keyword>
<feature type="binding site" evidence="14">
    <location>
        <position position="209"/>
    </location>
    <ligand>
        <name>Ca(2+)</name>
        <dbReference type="ChEBI" id="CHEBI:29108"/>
    </ligand>
</feature>
<dbReference type="GO" id="GO:0008201">
    <property type="term" value="F:heparin binding"/>
    <property type="evidence" value="ECO:0007669"/>
    <property type="project" value="UniProtKB-KW"/>
</dbReference>
<dbReference type="PANTHER" id="PTHR11610:SF173">
    <property type="entry name" value="LIPASE DOMAIN-CONTAINING PROTEIN-RELATED"/>
    <property type="match status" value="1"/>
</dbReference>
<evidence type="ECO:0000259" key="18">
    <source>
        <dbReference type="PROSITE" id="PS50095"/>
    </source>
</evidence>
<feature type="chain" id="PRO_5018991761" description="triacylglycerol lipase" evidence="17">
    <location>
        <begin position="20"/>
        <end position="501"/>
    </location>
</feature>
<dbReference type="GO" id="GO:0005615">
    <property type="term" value="C:extracellular space"/>
    <property type="evidence" value="ECO:0007669"/>
    <property type="project" value="TreeGrafter"/>
</dbReference>
<evidence type="ECO:0000256" key="12">
    <source>
        <dbReference type="ARBA" id="ARBA00023180"/>
    </source>
</evidence>
<evidence type="ECO:0000256" key="17">
    <source>
        <dbReference type="SAM" id="SignalP"/>
    </source>
</evidence>
<dbReference type="PROSITE" id="PS50095">
    <property type="entry name" value="PLAT"/>
    <property type="match status" value="1"/>
</dbReference>
<evidence type="ECO:0000256" key="2">
    <source>
        <dbReference type="ARBA" id="ARBA00004613"/>
    </source>
</evidence>
<dbReference type="EC" id="3.1.1.3" evidence="4"/>
<evidence type="ECO:0000256" key="4">
    <source>
        <dbReference type="ARBA" id="ARBA00013279"/>
    </source>
</evidence>
<dbReference type="CDD" id="cd00707">
    <property type="entry name" value="Pancreat_lipase_like"/>
    <property type="match status" value="1"/>
</dbReference>
<evidence type="ECO:0000313" key="19">
    <source>
        <dbReference type="EMBL" id="GCB78992.1"/>
    </source>
</evidence>
<dbReference type="OrthoDB" id="199913at2759"/>
<dbReference type="PANTHER" id="PTHR11610">
    <property type="entry name" value="LIPASE"/>
    <property type="match status" value="1"/>
</dbReference>
<dbReference type="OMA" id="LWICWAS"/>
<dbReference type="PRINTS" id="PR00822">
    <property type="entry name" value="LIPOLIPASE"/>
</dbReference>
<dbReference type="InterPro" id="IPR016272">
    <property type="entry name" value="Lipase_LIPH"/>
</dbReference>
<dbReference type="SUPFAM" id="SSF49723">
    <property type="entry name" value="Lipase/lipooxygenase domain (PLAT/LH2 domain)"/>
    <property type="match status" value="1"/>
</dbReference>
<keyword evidence="6" id="KW-0358">Heparin-binding</keyword>
<dbReference type="Gene3D" id="2.60.60.20">
    <property type="entry name" value="PLAT/LH2 domain"/>
    <property type="match status" value="1"/>
</dbReference>
<evidence type="ECO:0000256" key="16">
    <source>
        <dbReference type="RuleBase" id="RU004262"/>
    </source>
</evidence>
<evidence type="ECO:0000256" key="3">
    <source>
        <dbReference type="ARBA" id="ARBA00010701"/>
    </source>
</evidence>
<feature type="signal peptide" evidence="17">
    <location>
        <begin position="1"/>
        <end position="19"/>
    </location>
</feature>
<comment type="similarity">
    <text evidence="3 16">Belongs to the AB hydrolase superfamily. Lipase family.</text>
</comment>
<keyword evidence="10" id="KW-0443">Lipid metabolism</keyword>
<feature type="binding site" evidence="14">
    <location>
        <position position="214"/>
    </location>
    <ligand>
        <name>Ca(2+)</name>
        <dbReference type="ChEBI" id="CHEBI:29108"/>
    </ligand>
</feature>
<evidence type="ECO:0000256" key="14">
    <source>
        <dbReference type="PIRSR" id="PIRSR000865-2"/>
    </source>
</evidence>
<dbReference type="InterPro" id="IPR029058">
    <property type="entry name" value="AB_hydrolase_fold"/>
</dbReference>
<evidence type="ECO:0000256" key="6">
    <source>
        <dbReference type="ARBA" id="ARBA00022674"/>
    </source>
</evidence>
<dbReference type="EMBL" id="BFAA01011897">
    <property type="protein sequence ID" value="GCB78992.1"/>
    <property type="molecule type" value="Genomic_DNA"/>
</dbReference>
<dbReference type="GO" id="GO:0016042">
    <property type="term" value="P:lipid catabolic process"/>
    <property type="evidence" value="ECO:0007669"/>
    <property type="project" value="UniProtKB-KW"/>
</dbReference>
<evidence type="ECO:0000256" key="7">
    <source>
        <dbReference type="ARBA" id="ARBA00022729"/>
    </source>
</evidence>
<dbReference type="InterPro" id="IPR036392">
    <property type="entry name" value="PLAT/LH2_dom_sf"/>
</dbReference>
<protein>
    <recommendedName>
        <fullName evidence="4">triacylglycerol lipase</fullName>
        <ecNumber evidence="4">3.1.1.3</ecNumber>
    </recommendedName>
</protein>
<feature type="domain" description="PLAT" evidence="18">
    <location>
        <begin position="350"/>
        <end position="486"/>
    </location>
</feature>
<dbReference type="Gene3D" id="3.40.50.1820">
    <property type="entry name" value="alpha/beta hydrolase"/>
    <property type="match status" value="1"/>
</dbReference>
<dbReference type="Proteomes" id="UP000288216">
    <property type="component" value="Unassembled WGS sequence"/>
</dbReference>
<keyword evidence="20" id="KW-1185">Reference proteome</keyword>
<dbReference type="GO" id="GO:0046872">
    <property type="term" value="F:metal ion binding"/>
    <property type="evidence" value="ECO:0007669"/>
    <property type="project" value="UniProtKB-KW"/>
</dbReference>
<sequence length="501" mass="56328">MTSFTLCLSLLSLLSTGFSERHSKDAVTSDKSAQDVMHKENIGWDYSNIQTKFNLQSSKHTEEKDCGIIAGVGESLVKCNFNMTSKTFVIIHGWTTTGLMESWMSGMVKALKKQEVHANIIVVNWLERAHQLYTVAANNSEVVGREVAMLVDWLQKVTDIPLQKVHMIGYSLGAHVAGFAGKATQNKIGRITGLDPAGPLFEGTAPDNRLSPDDADFVDVLHTFAYGTLGVSIGIEQPVGHIDVYPNGGSFQPGCGLHDVFNALAYGTIGDVVYCEHERSVHLFVDSILNQDKQSLMYRCPDTKTFEKGMCLSCRRNRCNKLGYNINKIRSKRSSRMYLKTRADMPFKVFHYQLKIHLFSSEEIQDWNPKLYVNLYGTSGDSKKASIEMPEQVAANRTNSFLVYLEDDIGDLLGIKLIWEGSSSSWSLWFKRLWYGSSSNETEDFKELEIRKIRVKSGEMQKKYTFCATNRSAMKMSPGSEMMFTKCLDGWPIKNKTSLHS</sequence>
<keyword evidence="14" id="KW-0106">Calcium</keyword>
<keyword evidence="9" id="KW-0442">Lipid degradation</keyword>
<dbReference type="Pfam" id="PF01477">
    <property type="entry name" value="PLAT"/>
    <property type="match status" value="1"/>
</dbReference>
<keyword evidence="7 17" id="KW-0732">Signal</keyword>
<comment type="caution">
    <text evidence="19">The sequence shown here is derived from an EMBL/GenBank/DDBJ whole genome shotgun (WGS) entry which is preliminary data.</text>
</comment>
<dbReference type="InterPro" id="IPR002330">
    <property type="entry name" value="Lipo_Lipase"/>
</dbReference>
<dbReference type="SMART" id="SM00308">
    <property type="entry name" value="LH2"/>
    <property type="match status" value="1"/>
</dbReference>
<feature type="active site" description="Charge relay system" evidence="13">
    <location>
        <position position="195"/>
    </location>
</feature>
<evidence type="ECO:0000256" key="13">
    <source>
        <dbReference type="PIRSR" id="PIRSR000865-1"/>
    </source>
</evidence>
<evidence type="ECO:0000256" key="1">
    <source>
        <dbReference type="ARBA" id="ARBA00001024"/>
    </source>
</evidence>
<keyword evidence="12" id="KW-0325">Glycoprotein</keyword>
<feature type="active site" description="Charge relay system" evidence="13">
    <location>
        <position position="277"/>
    </location>
</feature>
<dbReference type="PIRSF" id="PIRSF000865">
    <property type="entry name" value="Lipoprotein_lipase_LIPH"/>
    <property type="match status" value="1"/>
</dbReference>
<gene>
    <name evidence="19" type="ORF">scyTo_0017816</name>
</gene>
<dbReference type="InterPro" id="IPR013818">
    <property type="entry name" value="Lipase"/>
</dbReference>
<evidence type="ECO:0000256" key="8">
    <source>
        <dbReference type="ARBA" id="ARBA00022801"/>
    </source>
</evidence>
<evidence type="ECO:0000256" key="11">
    <source>
        <dbReference type="ARBA" id="ARBA00023157"/>
    </source>
</evidence>
<evidence type="ECO:0000256" key="5">
    <source>
        <dbReference type="ARBA" id="ARBA00022525"/>
    </source>
</evidence>
<comment type="caution">
    <text evidence="15">Lacks conserved residue(s) required for the propagation of feature annotation.</text>
</comment>
<dbReference type="Pfam" id="PF00151">
    <property type="entry name" value="Lipase"/>
    <property type="match status" value="1"/>
</dbReference>
<keyword evidence="11" id="KW-1015">Disulfide bond</keyword>
<evidence type="ECO:0000256" key="10">
    <source>
        <dbReference type="ARBA" id="ARBA00023098"/>
    </source>
</evidence>
<keyword evidence="14" id="KW-0479">Metal-binding</keyword>
<evidence type="ECO:0000256" key="15">
    <source>
        <dbReference type="PROSITE-ProRule" id="PRU00152"/>
    </source>
</evidence>
<dbReference type="FunFam" id="2.60.60.20:FF:000010">
    <property type="entry name" value="hepatic triacylglycerol lipase"/>
    <property type="match status" value="1"/>
</dbReference>
<dbReference type="AlphaFoldDB" id="A0A401Q0S9"/>
<dbReference type="InterPro" id="IPR001024">
    <property type="entry name" value="PLAT/LH2_dom"/>
</dbReference>
<comment type="catalytic activity">
    <reaction evidence="1">
        <text>a triacylglycerol + H2O = a diacylglycerol + a fatty acid + H(+)</text>
        <dbReference type="Rhea" id="RHEA:12044"/>
        <dbReference type="ChEBI" id="CHEBI:15377"/>
        <dbReference type="ChEBI" id="CHEBI:15378"/>
        <dbReference type="ChEBI" id="CHEBI:17855"/>
        <dbReference type="ChEBI" id="CHEBI:18035"/>
        <dbReference type="ChEBI" id="CHEBI:28868"/>
        <dbReference type="EC" id="3.1.1.3"/>
    </reaction>
</comment>
<reference evidence="19 20" key="1">
    <citation type="journal article" date="2018" name="Nat. Ecol. Evol.">
        <title>Shark genomes provide insights into elasmobranch evolution and the origin of vertebrates.</title>
        <authorList>
            <person name="Hara Y"/>
            <person name="Yamaguchi K"/>
            <person name="Onimaru K"/>
            <person name="Kadota M"/>
            <person name="Koyanagi M"/>
            <person name="Keeley SD"/>
            <person name="Tatsumi K"/>
            <person name="Tanaka K"/>
            <person name="Motone F"/>
            <person name="Kageyama Y"/>
            <person name="Nozu R"/>
            <person name="Adachi N"/>
            <person name="Nishimura O"/>
            <person name="Nakagawa R"/>
            <person name="Tanegashima C"/>
            <person name="Kiyatake I"/>
            <person name="Matsumoto R"/>
            <person name="Murakumo K"/>
            <person name="Nishida K"/>
            <person name="Terakita A"/>
            <person name="Kuratani S"/>
            <person name="Sato K"/>
            <person name="Hyodo S Kuraku.S."/>
        </authorList>
    </citation>
    <scope>NUCLEOTIDE SEQUENCE [LARGE SCALE GENOMIC DNA]</scope>
</reference>
<evidence type="ECO:0000313" key="20">
    <source>
        <dbReference type="Proteomes" id="UP000288216"/>
    </source>
</evidence>
<dbReference type="InterPro" id="IPR000734">
    <property type="entry name" value="TAG_lipase"/>
</dbReference>